<dbReference type="Proteomes" id="UP000319103">
    <property type="component" value="Unassembled WGS sequence"/>
</dbReference>
<organism evidence="6 7">
    <name type="scientific">Kitasatospora acidiphila</name>
    <dbReference type="NCBI Taxonomy" id="2567942"/>
    <lineage>
        <taxon>Bacteria</taxon>
        <taxon>Bacillati</taxon>
        <taxon>Actinomycetota</taxon>
        <taxon>Actinomycetes</taxon>
        <taxon>Kitasatosporales</taxon>
        <taxon>Streptomycetaceae</taxon>
        <taxon>Kitasatospora</taxon>
    </lineage>
</organism>
<dbReference type="GO" id="GO:0003847">
    <property type="term" value="F:1-alkyl-2-acetylglycerophosphocholine esterase activity"/>
    <property type="evidence" value="ECO:0007669"/>
    <property type="project" value="TreeGrafter"/>
</dbReference>
<accession>A0A540WAR7</accession>
<evidence type="ECO:0000256" key="4">
    <source>
        <dbReference type="SAM" id="MobiDB-lite"/>
    </source>
</evidence>
<feature type="region of interest" description="Disordered" evidence="4">
    <location>
        <begin position="36"/>
        <end position="62"/>
    </location>
</feature>
<keyword evidence="2" id="KW-0442">Lipid degradation</keyword>
<comment type="caution">
    <text evidence="6">The sequence shown here is derived from an EMBL/GenBank/DDBJ whole genome shotgun (WGS) entry which is preliminary data.</text>
</comment>
<dbReference type="Gene3D" id="3.40.50.1820">
    <property type="entry name" value="alpha/beta hydrolase"/>
    <property type="match status" value="1"/>
</dbReference>
<sequence>MTRIRRTAATAVIALLLPLPVAAAGTAFAAAPETSAATPSTAPAGSSVQLQLPRPTGPHAVGRSTLHLVDEHRQDPWVPAAGPRQLMVSMYYPARPHSGEPAPYMTTEEARLFLAMEDIPDSAVPARELVDTRTYAYDNARPEQGKYPLVVLSPGFKLPRATLTGLAVDLASRGYVVALVDHTYEDSGTTFPDGQTLGCELCTHPTNDPAAIESSRAEDVSFVLDQLVGRHPAWPYAHMIDPKRIGMAGHSIGGAAAVPTMVADQRVRAGIDLDGSIDTSIPPTGLNGRPFLLLGNPVNHDVGGDEHSWSVAWPQLDGWKRWLTIAGTTHVSFTDVPLLATEAGIPGANGSISALRALEITHTYVAAFFDQQLKGTPQPLLDGPSQTYPEVDFQHP</sequence>
<evidence type="ECO:0000256" key="2">
    <source>
        <dbReference type="ARBA" id="ARBA00022963"/>
    </source>
</evidence>
<evidence type="ECO:0000256" key="5">
    <source>
        <dbReference type="SAM" id="SignalP"/>
    </source>
</evidence>
<reference evidence="6 7" key="1">
    <citation type="submission" date="2019-06" db="EMBL/GenBank/DDBJ databases">
        <title>Description of Kitasatospora acidophila sp. nov. isolated from pine grove soil, and reclassification of Streptomyces novaecaesareae to Kitasatospora novaeceasareae comb. nov.</title>
        <authorList>
            <person name="Kim M.J."/>
        </authorList>
    </citation>
    <scope>NUCLEOTIDE SEQUENCE [LARGE SCALE GENOMIC DNA]</scope>
    <source>
        <strain evidence="6 7">MMS16-CNU292</strain>
    </source>
</reference>
<dbReference type="EMBL" id="VIGB01000003">
    <property type="protein sequence ID" value="TQF06119.1"/>
    <property type="molecule type" value="Genomic_DNA"/>
</dbReference>
<dbReference type="PANTHER" id="PTHR10272:SF0">
    <property type="entry name" value="PLATELET-ACTIVATING FACTOR ACETYLHYDROLASE"/>
    <property type="match status" value="1"/>
</dbReference>
<dbReference type="AlphaFoldDB" id="A0A540WAR7"/>
<dbReference type="RefSeq" id="WP_141636565.1">
    <property type="nucleotide sequence ID" value="NZ_VIGB01000003.1"/>
</dbReference>
<protein>
    <submittedName>
        <fullName evidence="6">Alpha/beta hydrolase</fullName>
    </submittedName>
</protein>
<gene>
    <name evidence="6" type="ORF">E6W39_32750</name>
</gene>
<dbReference type="GO" id="GO:0016042">
    <property type="term" value="P:lipid catabolic process"/>
    <property type="evidence" value="ECO:0007669"/>
    <property type="project" value="UniProtKB-KW"/>
</dbReference>
<keyword evidence="1 6" id="KW-0378">Hydrolase</keyword>
<feature type="compositionally biased region" description="Low complexity" evidence="4">
    <location>
        <begin position="36"/>
        <end position="47"/>
    </location>
</feature>
<keyword evidence="3" id="KW-0443">Lipid metabolism</keyword>
<evidence type="ECO:0000256" key="3">
    <source>
        <dbReference type="ARBA" id="ARBA00023098"/>
    </source>
</evidence>
<dbReference type="PANTHER" id="PTHR10272">
    <property type="entry name" value="PLATELET-ACTIVATING FACTOR ACETYLHYDROLASE"/>
    <property type="match status" value="1"/>
</dbReference>
<keyword evidence="5" id="KW-0732">Signal</keyword>
<dbReference type="InterPro" id="IPR029058">
    <property type="entry name" value="AB_hydrolase_fold"/>
</dbReference>
<proteinExistence type="predicted"/>
<keyword evidence="7" id="KW-1185">Reference proteome</keyword>
<evidence type="ECO:0000313" key="7">
    <source>
        <dbReference type="Proteomes" id="UP000319103"/>
    </source>
</evidence>
<evidence type="ECO:0000256" key="1">
    <source>
        <dbReference type="ARBA" id="ARBA00022801"/>
    </source>
</evidence>
<feature type="signal peptide" evidence="5">
    <location>
        <begin position="1"/>
        <end position="29"/>
    </location>
</feature>
<evidence type="ECO:0000313" key="6">
    <source>
        <dbReference type="EMBL" id="TQF06119.1"/>
    </source>
</evidence>
<feature type="chain" id="PRO_5022085512" evidence="5">
    <location>
        <begin position="30"/>
        <end position="396"/>
    </location>
</feature>
<name>A0A540WAR7_9ACTN</name>
<dbReference type="SUPFAM" id="SSF53474">
    <property type="entry name" value="alpha/beta-Hydrolases"/>
    <property type="match status" value="1"/>
</dbReference>
<dbReference type="OrthoDB" id="569821at2"/>
<dbReference type="Pfam" id="PF03403">
    <property type="entry name" value="PAF-AH_p_II"/>
    <property type="match status" value="2"/>
</dbReference>